<accession>A0A9X3IUZ7</accession>
<dbReference type="SUPFAM" id="SSF55797">
    <property type="entry name" value="PR-1-like"/>
    <property type="match status" value="1"/>
</dbReference>
<feature type="compositionally biased region" description="Basic and acidic residues" evidence="1">
    <location>
        <begin position="266"/>
        <end position="275"/>
    </location>
</feature>
<dbReference type="EMBL" id="JAPNOA010000056">
    <property type="protein sequence ID" value="MCY0966713.1"/>
    <property type="molecule type" value="Genomic_DNA"/>
</dbReference>
<dbReference type="InterPro" id="IPR035940">
    <property type="entry name" value="CAP_sf"/>
</dbReference>
<dbReference type="Gene3D" id="3.40.33.10">
    <property type="entry name" value="CAP"/>
    <property type="match status" value="1"/>
</dbReference>
<reference evidence="4" key="1">
    <citation type="submission" date="2022-11" db="EMBL/GenBank/DDBJ databases">
        <title>Parathalassolutuus dongxingensis gen. nov., sp. nov., a novel member of family Oceanospirillaceae isolated from a coastal shrimp pond in Guangxi, China.</title>
        <authorList>
            <person name="Chen H."/>
        </authorList>
    </citation>
    <scope>NUCLEOTIDE SEQUENCE</scope>
    <source>
        <strain evidence="4">G-43</strain>
    </source>
</reference>
<sequence length="350" mass="37751">MKTTLWWAGLKRPLVCSGMVLAAITAGQAHASDLAVSCQHAPAVTDYDKAMVAELNRIRTDPVGFAADVRRYYAGLTNGREYVRNGVRIQMSEGRPAVDEALAYLMRVSPVPPVDLATCLSAAAGDHASDQSHRGGIGHTGSDGSDPSARAGRYLSGKAYCGENIAYGDHTPFEVVMQLAVDDGVPNRGHRTNLFDERYLTVGFGHGSHPEYTGVDVMLLCMNSIANNNGHDYEAPDDSSMPVTGPVTAPVATPAPAPVTAPGKTQPEKNQPEKKRPAKPVPEEQQAGSTDNDGRTLVDSNSHSTEEKYERDGVNYTVVTTVETRRYSDGTEEEETTVETTQEWTEEVKE</sequence>
<dbReference type="PANTHER" id="PTHR31157:SF1">
    <property type="entry name" value="SCP DOMAIN-CONTAINING PROTEIN"/>
    <property type="match status" value="1"/>
</dbReference>
<feature type="region of interest" description="Disordered" evidence="1">
    <location>
        <begin position="127"/>
        <end position="149"/>
    </location>
</feature>
<dbReference type="InterPro" id="IPR014044">
    <property type="entry name" value="CAP_dom"/>
</dbReference>
<evidence type="ECO:0000313" key="5">
    <source>
        <dbReference type="Proteomes" id="UP001150830"/>
    </source>
</evidence>
<feature type="chain" id="PRO_5040901509" evidence="2">
    <location>
        <begin position="32"/>
        <end position="350"/>
    </location>
</feature>
<dbReference type="Proteomes" id="UP001150830">
    <property type="component" value="Unassembled WGS sequence"/>
</dbReference>
<dbReference type="PANTHER" id="PTHR31157">
    <property type="entry name" value="SCP DOMAIN-CONTAINING PROTEIN"/>
    <property type="match status" value="1"/>
</dbReference>
<dbReference type="CDD" id="cd05379">
    <property type="entry name" value="CAP_bacterial"/>
    <property type="match status" value="1"/>
</dbReference>
<dbReference type="Pfam" id="PF00188">
    <property type="entry name" value="CAP"/>
    <property type="match status" value="1"/>
</dbReference>
<keyword evidence="5" id="KW-1185">Reference proteome</keyword>
<feature type="domain" description="SCP" evidence="3">
    <location>
        <begin position="109"/>
        <end position="214"/>
    </location>
</feature>
<keyword evidence="2" id="KW-0732">Signal</keyword>
<feature type="region of interest" description="Disordered" evidence="1">
    <location>
        <begin position="231"/>
        <end position="350"/>
    </location>
</feature>
<proteinExistence type="predicted"/>
<organism evidence="4 5">
    <name type="scientific">Parathalassolituus penaei</name>
    <dbReference type="NCBI Taxonomy" id="2997323"/>
    <lineage>
        <taxon>Bacteria</taxon>
        <taxon>Pseudomonadati</taxon>
        <taxon>Pseudomonadota</taxon>
        <taxon>Gammaproteobacteria</taxon>
        <taxon>Oceanospirillales</taxon>
        <taxon>Oceanospirillaceae</taxon>
        <taxon>Parathalassolituus</taxon>
    </lineage>
</organism>
<feature type="compositionally biased region" description="Low complexity" evidence="1">
    <location>
        <begin position="242"/>
        <end position="252"/>
    </location>
</feature>
<dbReference type="AlphaFoldDB" id="A0A9X3IUZ7"/>
<feature type="signal peptide" evidence="2">
    <location>
        <begin position="1"/>
        <end position="31"/>
    </location>
</feature>
<comment type="caution">
    <text evidence="4">The sequence shown here is derived from an EMBL/GenBank/DDBJ whole genome shotgun (WGS) entry which is preliminary data.</text>
</comment>
<dbReference type="RefSeq" id="WP_283174912.1">
    <property type="nucleotide sequence ID" value="NZ_JAPNOA010000056.1"/>
</dbReference>
<gene>
    <name evidence="4" type="ORF">OUO13_16135</name>
</gene>
<evidence type="ECO:0000313" key="4">
    <source>
        <dbReference type="EMBL" id="MCY0966713.1"/>
    </source>
</evidence>
<feature type="compositionally biased region" description="Basic and acidic residues" evidence="1">
    <location>
        <begin position="304"/>
        <end position="313"/>
    </location>
</feature>
<protein>
    <submittedName>
        <fullName evidence="4">CAP domain-containing protein</fullName>
    </submittedName>
</protein>
<evidence type="ECO:0000256" key="2">
    <source>
        <dbReference type="SAM" id="SignalP"/>
    </source>
</evidence>
<evidence type="ECO:0000259" key="3">
    <source>
        <dbReference type="Pfam" id="PF00188"/>
    </source>
</evidence>
<evidence type="ECO:0000256" key="1">
    <source>
        <dbReference type="SAM" id="MobiDB-lite"/>
    </source>
</evidence>
<name>A0A9X3IUZ7_9GAMM</name>